<reference evidence="2 3" key="1">
    <citation type="submission" date="2022-04" db="EMBL/GenBank/DDBJ databases">
        <authorList>
            <person name="Grouzdev D.S."/>
            <person name="Pantiukh K.S."/>
            <person name="Krutkina M.S."/>
        </authorList>
    </citation>
    <scope>NUCLEOTIDE SEQUENCE [LARGE SCALE GENOMIC DNA]</scope>
    <source>
        <strain evidence="2 3">6x-1</strain>
    </source>
</reference>
<evidence type="ECO:0000313" key="3">
    <source>
        <dbReference type="Proteomes" id="UP001203284"/>
    </source>
</evidence>
<dbReference type="Proteomes" id="UP001203284">
    <property type="component" value="Unassembled WGS sequence"/>
</dbReference>
<comment type="caution">
    <text evidence="2">The sequence shown here is derived from an EMBL/GenBank/DDBJ whole genome shotgun (WGS) entry which is preliminary data.</text>
</comment>
<name>A0ABT0D7K9_9HYPH</name>
<evidence type="ECO:0008006" key="4">
    <source>
        <dbReference type="Google" id="ProtNLM"/>
    </source>
</evidence>
<gene>
    <name evidence="2" type="ORF">MWN34_03325</name>
</gene>
<dbReference type="RefSeq" id="WP_247026454.1">
    <property type="nucleotide sequence ID" value="NZ_JALKCH010000002.1"/>
</dbReference>
<feature type="region of interest" description="Disordered" evidence="1">
    <location>
        <begin position="159"/>
        <end position="180"/>
    </location>
</feature>
<protein>
    <recommendedName>
        <fullName evidence="4">Peptidoglycan endopeptidase</fullName>
    </recommendedName>
</protein>
<proteinExistence type="predicted"/>
<sequence>MPLEGGFACGLDAGPARTRERLFRRFPGTAHPVRGAFLAASICLATVSGFVAASPSQAQEEARVVKRLPQGEGGNSVGVVPGREDIEAVGPSAIYADDKGGVYLLDQVNGRILSMNVDNPSAPPETLHLPPGLEPTDMVAMKDMLYVWDGKVHALQGGATDNPAAVGPAPGTSSTLEARSISDPDDLTRSAFAQMGSQTPSSDEEVIGAVGRSLTPQDFEAPIKQTVASRTLGQVSVVVLPGRNGKSAVVEARPLKDPLSLYRFEVNVSDRLGSLEVLDIDTSGNTFVFTENIPPKPGARASIFVARYTRAGRLDRIYDLPITADQIGSRRFVTISAGGKVLFLKSDATGVSIVELASRRAKRQLLDPPPLKVAGSAMEYADPGIITAVRPNSRLGVIQMGLGFEGLKWQVSPQSYGKDPDMRCTGFDGRVRRPGYLDGQVGQEVRGVPYCWGCFGTLIQFKRKVDAGALAGNWCTRDDPRTDVVGVDCSSFVSATWGLSRHYTTAEIPRITKPLDNPWDLKPGDALNKAGSHVMLFVKFTPDRKVEVLEASTGGCNGRVCRNVYPLSVLLARGYQPVRYPLLTD</sequence>
<organism evidence="2 3">
    <name type="scientific">Ancylobacter crimeensis</name>
    <dbReference type="NCBI Taxonomy" id="2579147"/>
    <lineage>
        <taxon>Bacteria</taxon>
        <taxon>Pseudomonadati</taxon>
        <taxon>Pseudomonadota</taxon>
        <taxon>Alphaproteobacteria</taxon>
        <taxon>Hyphomicrobiales</taxon>
        <taxon>Xanthobacteraceae</taxon>
        <taxon>Ancylobacter</taxon>
    </lineage>
</organism>
<accession>A0ABT0D7K9</accession>
<evidence type="ECO:0000256" key="1">
    <source>
        <dbReference type="SAM" id="MobiDB-lite"/>
    </source>
</evidence>
<keyword evidence="3" id="KW-1185">Reference proteome</keyword>
<dbReference type="EMBL" id="JALKCH010000002">
    <property type="protein sequence ID" value="MCK0195936.1"/>
    <property type="molecule type" value="Genomic_DNA"/>
</dbReference>
<evidence type="ECO:0000313" key="2">
    <source>
        <dbReference type="EMBL" id="MCK0195936.1"/>
    </source>
</evidence>